<feature type="domain" description="CBM2" evidence="4">
    <location>
        <begin position="347"/>
        <end position="448"/>
    </location>
</feature>
<dbReference type="RefSeq" id="WP_084261522.1">
    <property type="nucleotide sequence ID" value="NZ_LRMV01000153.1"/>
</dbReference>
<keyword evidence="6" id="KW-1185">Reference proteome</keyword>
<evidence type="ECO:0000256" key="1">
    <source>
        <dbReference type="ARBA" id="ARBA00008645"/>
    </source>
</evidence>
<feature type="region of interest" description="Disordered" evidence="3">
    <location>
        <begin position="1"/>
        <end position="23"/>
    </location>
</feature>
<organism evidence="5 6">
    <name type="scientific">Micromonospora rifamycinica</name>
    <dbReference type="NCBI Taxonomy" id="291594"/>
    <lineage>
        <taxon>Bacteria</taxon>
        <taxon>Bacillati</taxon>
        <taxon>Actinomycetota</taxon>
        <taxon>Actinomycetes</taxon>
        <taxon>Micromonosporales</taxon>
        <taxon>Micromonosporaceae</taxon>
        <taxon>Micromonospora</taxon>
    </lineage>
</organism>
<keyword evidence="2 5" id="KW-0378">Hydrolase</keyword>
<dbReference type="PANTHER" id="PTHR22946:SF9">
    <property type="entry name" value="POLYKETIDE TRANSFERASE AF380"/>
    <property type="match status" value="1"/>
</dbReference>
<feature type="region of interest" description="Disordered" evidence="3">
    <location>
        <begin position="306"/>
        <end position="351"/>
    </location>
</feature>
<evidence type="ECO:0000313" key="5">
    <source>
        <dbReference type="EMBL" id="SCG75605.1"/>
    </source>
</evidence>
<dbReference type="Gene3D" id="3.40.50.1820">
    <property type="entry name" value="alpha/beta hydrolase"/>
    <property type="match status" value="1"/>
</dbReference>
<dbReference type="PANTHER" id="PTHR22946">
    <property type="entry name" value="DIENELACTONE HYDROLASE DOMAIN-CONTAINING PROTEIN-RELATED"/>
    <property type="match status" value="1"/>
</dbReference>
<dbReference type="Pfam" id="PF12740">
    <property type="entry name" value="PETase"/>
    <property type="match status" value="1"/>
</dbReference>
<dbReference type="EMBL" id="LT607752">
    <property type="protein sequence ID" value="SCG75605.1"/>
    <property type="molecule type" value="Genomic_DNA"/>
</dbReference>
<comment type="similarity">
    <text evidence="1">Belongs to the AB hydrolase superfamily.</text>
</comment>
<feature type="compositionally biased region" description="Pro residues" evidence="3">
    <location>
        <begin position="314"/>
        <end position="348"/>
    </location>
</feature>
<accession>A0A1C5JYI2</accession>
<sequence>MNVPTARPPAPGDAPRTRSVRRTGPARWLTAGLAVVLGLTVSATTPHAAVADSPYQRGPDPTLASVAATRGPFATTQATVPAGNGFNGGFVYYPTDTSLGTWGAVAIVPGYSALFANEEAWMGPWLASFGFVVLGIETNSRTDGADARATQLLAGLDYLTRTSPVRSRVDANRLGVMGHSAGGAGTLLAALRRPSLKTAVGLAPGTPGNNLNMSTTQVPTLLLSGQNDGTVTPSYVQGIYNTLPATVEHAWAELAGNDHLSFTRSNPTEMRLLIPWLKIFLDSDTRYTQFLCPLADSTGVSRYSSTCPLVPSGGPTPPPTTTPPPPTTTPPPTSTPPPPTTTPPPTTPPAGTACTATYRTVNSWSGGFQAEVTVTAGSTATDGWTVRWNLGAGQSVSQVWNGTLSTSGTTATVRNAAYNGTLAPGTSTTFGFLGSGTPSSPSPTCTSP</sequence>
<dbReference type="PROSITE" id="PS51173">
    <property type="entry name" value="CBM2"/>
    <property type="match status" value="1"/>
</dbReference>
<reference evidence="6" key="1">
    <citation type="submission" date="2016-06" db="EMBL/GenBank/DDBJ databases">
        <authorList>
            <person name="Varghese N."/>
            <person name="Submissions Spin"/>
        </authorList>
    </citation>
    <scope>NUCLEOTIDE SEQUENCE [LARGE SCALE GENOMIC DNA]</scope>
    <source>
        <strain evidence="6">DSM 44983</strain>
    </source>
</reference>
<dbReference type="GO" id="GO:0004553">
    <property type="term" value="F:hydrolase activity, hydrolyzing O-glycosyl compounds"/>
    <property type="evidence" value="ECO:0007669"/>
    <property type="project" value="InterPro"/>
</dbReference>
<dbReference type="SUPFAM" id="SSF49384">
    <property type="entry name" value="Carbohydrate-binding domain"/>
    <property type="match status" value="1"/>
</dbReference>
<dbReference type="GO" id="GO:0052689">
    <property type="term" value="F:carboxylic ester hydrolase activity"/>
    <property type="evidence" value="ECO:0007669"/>
    <property type="project" value="UniProtKB-ARBA"/>
</dbReference>
<dbReference type="SMART" id="SM00637">
    <property type="entry name" value="CBD_II"/>
    <property type="match status" value="1"/>
</dbReference>
<gene>
    <name evidence="5" type="ORF">GA0070623_4019</name>
</gene>
<dbReference type="GO" id="GO:0005975">
    <property type="term" value="P:carbohydrate metabolic process"/>
    <property type="evidence" value="ECO:0007669"/>
    <property type="project" value="InterPro"/>
</dbReference>
<feature type="compositionally biased region" description="Pro residues" evidence="3">
    <location>
        <begin position="1"/>
        <end position="12"/>
    </location>
</feature>
<dbReference type="InterPro" id="IPR012291">
    <property type="entry name" value="CBM2_carb-bd_dom_sf"/>
</dbReference>
<dbReference type="Pfam" id="PF00553">
    <property type="entry name" value="CBM_2"/>
    <property type="match status" value="1"/>
</dbReference>
<dbReference type="GO" id="GO:0030247">
    <property type="term" value="F:polysaccharide binding"/>
    <property type="evidence" value="ECO:0007669"/>
    <property type="project" value="UniProtKB-UniRule"/>
</dbReference>
<evidence type="ECO:0000313" key="6">
    <source>
        <dbReference type="Proteomes" id="UP000198226"/>
    </source>
</evidence>
<dbReference type="InterPro" id="IPR008965">
    <property type="entry name" value="CBM2/CBM3_carb-bd_dom_sf"/>
</dbReference>
<name>A0A1C5JYI2_9ACTN</name>
<dbReference type="InterPro" id="IPR041127">
    <property type="entry name" value="PET_hydrolase/cutinase-like"/>
</dbReference>
<dbReference type="SUPFAM" id="SSF53474">
    <property type="entry name" value="alpha/beta-Hydrolases"/>
    <property type="match status" value="1"/>
</dbReference>
<evidence type="ECO:0000256" key="2">
    <source>
        <dbReference type="ARBA" id="ARBA00022801"/>
    </source>
</evidence>
<dbReference type="InterPro" id="IPR001919">
    <property type="entry name" value="CBD2"/>
</dbReference>
<dbReference type="Gene3D" id="2.60.40.290">
    <property type="match status" value="1"/>
</dbReference>
<dbReference type="AlphaFoldDB" id="A0A1C5JYI2"/>
<proteinExistence type="inferred from homology"/>
<dbReference type="InterPro" id="IPR050261">
    <property type="entry name" value="FrsA_esterase"/>
</dbReference>
<evidence type="ECO:0000256" key="3">
    <source>
        <dbReference type="SAM" id="MobiDB-lite"/>
    </source>
</evidence>
<dbReference type="InterPro" id="IPR029058">
    <property type="entry name" value="AB_hydrolase_fold"/>
</dbReference>
<protein>
    <submittedName>
        <fullName evidence="5">Dienelactone hydrolase</fullName>
    </submittedName>
</protein>
<dbReference type="Proteomes" id="UP000198226">
    <property type="component" value="Chromosome I"/>
</dbReference>
<evidence type="ECO:0000259" key="4">
    <source>
        <dbReference type="PROSITE" id="PS51173"/>
    </source>
</evidence>
<dbReference type="OrthoDB" id="1466228at2"/>